<keyword evidence="2" id="KW-1133">Transmembrane helix</keyword>
<comment type="caution">
    <text evidence="3">The sequence shown here is derived from an EMBL/GenBank/DDBJ whole genome shotgun (WGS) entry which is preliminary data.</text>
</comment>
<evidence type="ECO:0000256" key="1">
    <source>
        <dbReference type="SAM" id="MobiDB-lite"/>
    </source>
</evidence>
<feature type="compositionally biased region" description="Basic and acidic residues" evidence="1">
    <location>
        <begin position="66"/>
        <end position="79"/>
    </location>
</feature>
<evidence type="ECO:0000256" key="2">
    <source>
        <dbReference type="SAM" id="Phobius"/>
    </source>
</evidence>
<dbReference type="Proteomes" id="UP000566663">
    <property type="component" value="Unassembled WGS sequence"/>
</dbReference>
<feature type="region of interest" description="Disordered" evidence="1">
    <location>
        <begin position="208"/>
        <end position="260"/>
    </location>
</feature>
<dbReference type="AlphaFoldDB" id="A0A7W8HY21"/>
<proteinExistence type="predicted"/>
<protein>
    <submittedName>
        <fullName evidence="3">Uncharacterized protein</fullName>
    </submittedName>
</protein>
<organism evidence="3 4">
    <name type="scientific">Brevundimonas basaltis</name>
    <dbReference type="NCBI Taxonomy" id="472166"/>
    <lineage>
        <taxon>Bacteria</taxon>
        <taxon>Pseudomonadati</taxon>
        <taxon>Pseudomonadota</taxon>
        <taxon>Alphaproteobacteria</taxon>
        <taxon>Caulobacterales</taxon>
        <taxon>Caulobacteraceae</taxon>
        <taxon>Brevundimonas</taxon>
    </lineage>
</organism>
<sequence length="260" mass="27561">MQNLRLVWPSRAGRWRKPAIVVLSVGLHALVLGLIGLRSLGLDGVTPQPVERAIYVEIEPRPLLEGEVARVRPPQERPDTASQAAPNPGAAAVQSNPFRSPDDEDDRPTSRLAAPGAPAPPADVGTAPWRVRPETAGDRVGRGLRTSPVGCASPNLLTAAERAICDDRFGARAAAAAPINGTGNPERDGRFAREGARALANYEARRRPLAGGTGNVGVQEGPGSNFGMGVAGAHLDPALRPDSTTNVRTRRDRERELEED</sequence>
<keyword evidence="4" id="KW-1185">Reference proteome</keyword>
<feature type="compositionally biased region" description="Basic and acidic residues" evidence="1">
    <location>
        <begin position="249"/>
        <end position="260"/>
    </location>
</feature>
<dbReference type="EMBL" id="JACHFZ010000003">
    <property type="protein sequence ID" value="MBB5292016.1"/>
    <property type="molecule type" value="Genomic_DNA"/>
</dbReference>
<dbReference type="RefSeq" id="WP_183254058.1">
    <property type="nucleotide sequence ID" value="NZ_BAAAFF010000002.1"/>
</dbReference>
<feature type="compositionally biased region" description="Low complexity" evidence="1">
    <location>
        <begin position="81"/>
        <end position="95"/>
    </location>
</feature>
<feature type="transmembrane region" description="Helical" evidence="2">
    <location>
        <begin position="20"/>
        <end position="40"/>
    </location>
</feature>
<feature type="region of interest" description="Disordered" evidence="1">
    <location>
        <begin position="66"/>
        <end position="145"/>
    </location>
</feature>
<keyword evidence="2" id="KW-0812">Transmembrane</keyword>
<name>A0A7W8HY21_9CAUL</name>
<feature type="compositionally biased region" description="Basic and acidic residues" evidence="1">
    <location>
        <begin position="131"/>
        <end position="141"/>
    </location>
</feature>
<evidence type="ECO:0000313" key="3">
    <source>
        <dbReference type="EMBL" id="MBB5292016.1"/>
    </source>
</evidence>
<evidence type="ECO:0000313" key="4">
    <source>
        <dbReference type="Proteomes" id="UP000566663"/>
    </source>
</evidence>
<gene>
    <name evidence="3" type="ORF">HNQ67_001536</name>
</gene>
<keyword evidence="2" id="KW-0472">Membrane</keyword>
<accession>A0A7W8HY21</accession>
<reference evidence="3 4" key="1">
    <citation type="submission" date="2020-08" db="EMBL/GenBank/DDBJ databases">
        <title>Genomic Encyclopedia of Type Strains, Phase IV (KMG-IV): sequencing the most valuable type-strain genomes for metagenomic binning, comparative biology and taxonomic classification.</title>
        <authorList>
            <person name="Goeker M."/>
        </authorList>
    </citation>
    <scope>NUCLEOTIDE SEQUENCE [LARGE SCALE GENOMIC DNA]</scope>
    <source>
        <strain evidence="3 4">DSM 25335</strain>
    </source>
</reference>